<dbReference type="Proteomes" id="UP000676565">
    <property type="component" value="Unassembled WGS sequence"/>
</dbReference>
<feature type="domain" description="DUF1553" evidence="2">
    <location>
        <begin position="537"/>
        <end position="786"/>
    </location>
</feature>
<proteinExistence type="predicted"/>
<sequence>MTIFTLLLGATLAAPADAPARIEVYPTKVTLTSPRAVCQLVVTGHFATGETRDLTRDATFTPPAPVVEIRDGVVAPKKNGRGEIAVAVGGHTIKVPVEVSGQSEPDPMRFRTETLAVMTKQGCNGGSCHGSPEGKGGFRLSLFGYDPGIDAESLVRGGLNRRVDAFTPADSLVLKKPLMRVPHVGGKRLNKSDLGYRVLLDWIAQGAKTDDDKQPACVQLVVYPGPNRILRAPNLAQQLSVIAKFADGTTRDVTALATYEVSHKDVLSASDTGLVTGAKRGQGAVSVRYLNHLESVHFTMTEEVEGFVWNNPAEANFIDKHVHAKLNQLRVLPSGTCDDATFLRRVYLDLTGLLPPAKKAKAFLADTTADKRAKVIDELLASEEFARYWALRTADLMRVNSKTLPEGRAELLADWLVESYRKNAPFDKVATELLTATGDAAKVPTANYFLAIPNLEDLAETTAQLFMGSRVNCAKCHNHPFENWTQEDYFRIAAVFTRVKKTGKVVSAGTTGETTHPTSGKVLTPFGDVVTDPKADRRVAFARWLTKPGNPFFARVEVNRMWFGLFGRGIVHPVDDFRSSNPPAIPELLDTLASEFERSNFDRKHILRLMCNSRTYQRSTATNKFNETDDALFSRYPIRRLTAEQMQDAIGYATGSLAPPVDLGAQITKAETELAAAPADKAKQTALRRLKDRTSYATQRLTPEQSQFLMAFGQPKRESPCACERVDEPTVDQALQLLNGPLVAGRVSGSADAFAKLTDAELAEHLWLAAFTRLPNEAERKKVADHLKKAANRPDAVRDLVWAVINTREFLLQH</sequence>
<organism evidence="3 4">
    <name type="scientific">Gemmata palustris</name>
    <dbReference type="NCBI Taxonomy" id="2822762"/>
    <lineage>
        <taxon>Bacteria</taxon>
        <taxon>Pseudomonadati</taxon>
        <taxon>Planctomycetota</taxon>
        <taxon>Planctomycetia</taxon>
        <taxon>Gemmatales</taxon>
        <taxon>Gemmataceae</taxon>
        <taxon>Gemmata</taxon>
    </lineage>
</organism>
<dbReference type="PANTHER" id="PTHR35889">
    <property type="entry name" value="CYCLOINULO-OLIGOSACCHARIDE FRUCTANOTRANSFERASE-RELATED"/>
    <property type="match status" value="1"/>
</dbReference>
<protein>
    <submittedName>
        <fullName evidence="3">DUF1553 domain-containing protein</fullName>
    </submittedName>
</protein>
<evidence type="ECO:0000259" key="1">
    <source>
        <dbReference type="Pfam" id="PF07583"/>
    </source>
</evidence>
<dbReference type="Pfam" id="PF07587">
    <property type="entry name" value="PSD1"/>
    <property type="match status" value="1"/>
</dbReference>
<evidence type="ECO:0000259" key="2">
    <source>
        <dbReference type="Pfam" id="PF07587"/>
    </source>
</evidence>
<evidence type="ECO:0000313" key="4">
    <source>
        <dbReference type="Proteomes" id="UP000676565"/>
    </source>
</evidence>
<feature type="domain" description="DUF1549" evidence="1">
    <location>
        <begin position="318"/>
        <end position="500"/>
    </location>
</feature>
<comment type="caution">
    <text evidence="3">The sequence shown here is derived from an EMBL/GenBank/DDBJ whole genome shotgun (WGS) entry which is preliminary data.</text>
</comment>
<accession>A0ABS5BXW3</accession>
<dbReference type="PANTHER" id="PTHR35889:SF3">
    <property type="entry name" value="F-BOX DOMAIN-CONTAINING PROTEIN"/>
    <property type="match status" value="1"/>
</dbReference>
<reference evidence="3 4" key="1">
    <citation type="submission" date="2021-04" db="EMBL/GenBank/DDBJ databases">
        <authorList>
            <person name="Ivanova A."/>
        </authorList>
    </citation>
    <scope>NUCLEOTIDE SEQUENCE [LARGE SCALE GENOMIC DNA]</scope>
    <source>
        <strain evidence="3 4">G18</strain>
    </source>
</reference>
<dbReference type="EMBL" id="JAGKQQ010000001">
    <property type="protein sequence ID" value="MBP3958085.1"/>
    <property type="molecule type" value="Genomic_DNA"/>
</dbReference>
<dbReference type="Pfam" id="PF07583">
    <property type="entry name" value="PSCyt2"/>
    <property type="match status" value="1"/>
</dbReference>
<keyword evidence="4" id="KW-1185">Reference proteome</keyword>
<dbReference type="InterPro" id="IPR011444">
    <property type="entry name" value="DUF1549"/>
</dbReference>
<name>A0ABS5BXW3_9BACT</name>
<dbReference type="Gene3D" id="2.60.40.1080">
    <property type="match status" value="2"/>
</dbReference>
<dbReference type="InterPro" id="IPR022655">
    <property type="entry name" value="DUF1553"/>
</dbReference>
<dbReference type="RefSeq" id="WP_210657751.1">
    <property type="nucleotide sequence ID" value="NZ_JAGKQQ010000001.1"/>
</dbReference>
<gene>
    <name evidence="3" type="ORF">J8F10_22770</name>
</gene>
<evidence type="ECO:0000313" key="3">
    <source>
        <dbReference type="EMBL" id="MBP3958085.1"/>
    </source>
</evidence>